<proteinExistence type="predicted"/>
<feature type="transmembrane region" description="Helical" evidence="6">
    <location>
        <begin position="404"/>
        <end position="429"/>
    </location>
</feature>
<feature type="transmembrane region" description="Helical" evidence="6">
    <location>
        <begin position="441"/>
        <end position="458"/>
    </location>
</feature>
<feature type="transmembrane region" description="Helical" evidence="6">
    <location>
        <begin position="478"/>
        <end position="496"/>
    </location>
</feature>
<keyword evidence="5 6" id="KW-0472">Membrane</keyword>
<dbReference type="PANTHER" id="PTHR45649">
    <property type="entry name" value="AMINO-ACID PERMEASE BAT1"/>
    <property type="match status" value="1"/>
</dbReference>
<dbReference type="OrthoDB" id="3900342at2759"/>
<dbReference type="GO" id="GO:0022857">
    <property type="term" value="F:transmembrane transporter activity"/>
    <property type="evidence" value="ECO:0007669"/>
    <property type="project" value="InterPro"/>
</dbReference>
<dbReference type="EMBL" id="VDMD01000010">
    <property type="protein sequence ID" value="TRM63069.1"/>
    <property type="molecule type" value="Genomic_DNA"/>
</dbReference>
<dbReference type="STRING" id="97359.A0A550CE48"/>
<keyword evidence="3 6" id="KW-0812">Transmembrane</keyword>
<name>A0A550CE48_9AGAR</name>
<dbReference type="PROSITE" id="PS00218">
    <property type="entry name" value="AMINO_ACID_PERMEASE_1"/>
    <property type="match status" value="1"/>
</dbReference>
<sequence length="523" mass="56477">MSMDKEGEPGGKSSLVIADVRAVDDLKKLGYEQELARSRGLPHILFMTLAIMAVPYGLGVPLATSLVSGGPASMFWGLILVSILSLFVALSLGEIASKYPTSAGAYYWCYRLAPPRHRLLISYITGWLTVTGDWMVSLSVTFGTAQLLVAGINIYHPEWEATAWQTYLIFLGVLIITSIFCIFGNRYLPMIDILSAYWIAVGLVVMLVCLSVEAKAGRHSAEFAFTHFDTSFSGWAPGWAFFIGLFPAGYTYSAIGMTTSMAEEVHNPSINLPRAIVWSVPIGCLMGIVFYLPITFTLPDTGVLLDVASGQPIAVMYTMIMGSNGGGFGMWFIIFGVGIFCAISINCAASRATWSFARDKAIPFYSTFAKVDSRFSELPLNAFLLCIAVEALLGLLYLGSSAAFNAFVGVEVMCLGASYAIPVIVLLAGGRKGVAGAPYPLGRWGWFVNVMAVLWVALEMVLFSMPAALPVDKSTMNYASVVFVGFAVISAAWYMISGRFHYRGPPGAQDGDTSDAEVTYVKA</sequence>
<dbReference type="Pfam" id="PF13520">
    <property type="entry name" value="AA_permease_2"/>
    <property type="match status" value="1"/>
</dbReference>
<evidence type="ECO:0000256" key="3">
    <source>
        <dbReference type="ARBA" id="ARBA00022692"/>
    </source>
</evidence>
<evidence type="ECO:0000256" key="2">
    <source>
        <dbReference type="ARBA" id="ARBA00022448"/>
    </source>
</evidence>
<keyword evidence="8" id="KW-1185">Reference proteome</keyword>
<feature type="transmembrane region" description="Helical" evidence="6">
    <location>
        <begin position="275"/>
        <end position="294"/>
    </location>
</feature>
<feature type="transmembrane region" description="Helical" evidence="6">
    <location>
        <begin position="44"/>
        <end position="67"/>
    </location>
</feature>
<gene>
    <name evidence="7" type="ORF">BD626DRAFT_32408</name>
</gene>
<keyword evidence="4 6" id="KW-1133">Transmembrane helix</keyword>
<comment type="subcellular location">
    <subcellularLocation>
        <location evidence="1">Membrane</location>
        <topology evidence="1">Multi-pass membrane protein</topology>
    </subcellularLocation>
</comment>
<dbReference type="AlphaFoldDB" id="A0A550CE48"/>
<feature type="transmembrane region" description="Helical" evidence="6">
    <location>
        <begin position="164"/>
        <end position="183"/>
    </location>
</feature>
<protein>
    <submittedName>
        <fullName evidence="7">Amino acid transporter</fullName>
    </submittedName>
</protein>
<evidence type="ECO:0000256" key="4">
    <source>
        <dbReference type="ARBA" id="ARBA00022989"/>
    </source>
</evidence>
<dbReference type="PANTHER" id="PTHR45649:SF28">
    <property type="entry name" value="TRANSPORTER, PUTATIVE (EUROFUNG)-RELATED"/>
    <property type="match status" value="1"/>
</dbReference>
<dbReference type="Gene3D" id="1.20.1740.10">
    <property type="entry name" value="Amino acid/polyamine transporter I"/>
    <property type="match status" value="1"/>
</dbReference>
<organism evidence="7 8">
    <name type="scientific">Schizophyllum amplum</name>
    <dbReference type="NCBI Taxonomy" id="97359"/>
    <lineage>
        <taxon>Eukaryota</taxon>
        <taxon>Fungi</taxon>
        <taxon>Dikarya</taxon>
        <taxon>Basidiomycota</taxon>
        <taxon>Agaricomycotina</taxon>
        <taxon>Agaricomycetes</taxon>
        <taxon>Agaricomycetidae</taxon>
        <taxon>Agaricales</taxon>
        <taxon>Schizophyllaceae</taxon>
        <taxon>Schizophyllum</taxon>
    </lineage>
</organism>
<evidence type="ECO:0000256" key="5">
    <source>
        <dbReference type="ARBA" id="ARBA00023136"/>
    </source>
</evidence>
<comment type="caution">
    <text evidence="7">The sequence shown here is derived from an EMBL/GenBank/DDBJ whole genome shotgun (WGS) entry which is preliminary data.</text>
</comment>
<feature type="transmembrane region" description="Helical" evidence="6">
    <location>
        <begin position="120"/>
        <end position="144"/>
    </location>
</feature>
<evidence type="ECO:0000256" key="1">
    <source>
        <dbReference type="ARBA" id="ARBA00004141"/>
    </source>
</evidence>
<feature type="transmembrane region" description="Helical" evidence="6">
    <location>
        <begin position="328"/>
        <end position="349"/>
    </location>
</feature>
<evidence type="ECO:0000256" key="6">
    <source>
        <dbReference type="SAM" id="Phobius"/>
    </source>
</evidence>
<dbReference type="Proteomes" id="UP000320762">
    <property type="component" value="Unassembled WGS sequence"/>
</dbReference>
<feature type="transmembrane region" description="Helical" evidence="6">
    <location>
        <begin position="73"/>
        <end position="92"/>
    </location>
</feature>
<dbReference type="GO" id="GO:0016020">
    <property type="term" value="C:membrane"/>
    <property type="evidence" value="ECO:0007669"/>
    <property type="project" value="UniProtKB-SubCell"/>
</dbReference>
<feature type="transmembrane region" description="Helical" evidence="6">
    <location>
        <begin position="234"/>
        <end position="255"/>
    </location>
</feature>
<feature type="transmembrane region" description="Helical" evidence="6">
    <location>
        <begin position="378"/>
        <end position="398"/>
    </location>
</feature>
<dbReference type="PIRSF" id="PIRSF006060">
    <property type="entry name" value="AA_transporter"/>
    <property type="match status" value="1"/>
</dbReference>
<dbReference type="InterPro" id="IPR002293">
    <property type="entry name" value="AA/rel_permease1"/>
</dbReference>
<accession>A0A550CE48</accession>
<reference evidence="7 8" key="1">
    <citation type="journal article" date="2019" name="New Phytol.">
        <title>Comparative genomics reveals unique wood-decay strategies and fruiting body development in the Schizophyllaceae.</title>
        <authorList>
            <person name="Almasi E."/>
            <person name="Sahu N."/>
            <person name="Krizsan K."/>
            <person name="Balint B."/>
            <person name="Kovacs G.M."/>
            <person name="Kiss B."/>
            <person name="Cseklye J."/>
            <person name="Drula E."/>
            <person name="Henrissat B."/>
            <person name="Nagy I."/>
            <person name="Chovatia M."/>
            <person name="Adam C."/>
            <person name="LaButti K."/>
            <person name="Lipzen A."/>
            <person name="Riley R."/>
            <person name="Grigoriev I.V."/>
            <person name="Nagy L.G."/>
        </authorList>
    </citation>
    <scope>NUCLEOTIDE SEQUENCE [LARGE SCALE GENOMIC DNA]</scope>
    <source>
        <strain evidence="7 8">NL-1724</strain>
    </source>
</reference>
<dbReference type="GO" id="GO:0006865">
    <property type="term" value="P:amino acid transport"/>
    <property type="evidence" value="ECO:0007669"/>
    <property type="project" value="InterPro"/>
</dbReference>
<evidence type="ECO:0000313" key="7">
    <source>
        <dbReference type="EMBL" id="TRM63069.1"/>
    </source>
</evidence>
<feature type="transmembrane region" description="Helical" evidence="6">
    <location>
        <begin position="195"/>
        <end position="214"/>
    </location>
</feature>
<keyword evidence="2" id="KW-0813">Transport</keyword>
<dbReference type="InterPro" id="IPR004840">
    <property type="entry name" value="Amino_acid_permease_CS"/>
</dbReference>
<evidence type="ECO:0000313" key="8">
    <source>
        <dbReference type="Proteomes" id="UP000320762"/>
    </source>
</evidence>